<evidence type="ECO:0000259" key="10">
    <source>
        <dbReference type="Pfam" id="PF04054"/>
    </source>
</evidence>
<evidence type="ECO:0000256" key="7">
    <source>
        <dbReference type="ARBA" id="ARBA00074459"/>
    </source>
</evidence>
<feature type="coiled-coil region" evidence="8">
    <location>
        <begin position="1292"/>
        <end position="1319"/>
    </location>
</feature>
<feature type="compositionally biased region" description="Low complexity" evidence="9">
    <location>
        <begin position="1365"/>
        <end position="1375"/>
    </location>
</feature>
<dbReference type="Pfam" id="PF16415">
    <property type="entry name" value="CNOT1_CAF1_bind"/>
    <property type="match status" value="1"/>
</dbReference>
<dbReference type="Gene3D" id="1.25.40.180">
    <property type="match status" value="1"/>
</dbReference>
<dbReference type="InterPro" id="IPR032193">
    <property type="entry name" value="CNOT1_TTP_bind"/>
</dbReference>
<dbReference type="InterPro" id="IPR040398">
    <property type="entry name" value="Not1"/>
</dbReference>
<evidence type="ECO:0000259" key="12">
    <source>
        <dbReference type="Pfam" id="PF16415"/>
    </source>
</evidence>
<sequence length="2460" mass="274581">MNTVPTPPPGLSVISAQQQRANELAKIAKTQIVFKIGGLTEENFAYAQQEIQAVVRQNPGDTDLFYIQRLIHASVSALGFQSNHLLNNNLLLNSPTQSQLALRLLTSELKKLSRDPFTAHKFTDALNSGLNSGGHAEDAFDLKTFVNKIHLVGLELVILLHPLVSLPNLSSGAPLPTGSLPPGLPPPLGHNPNVLAKKRQIAKDAVQILRDSIGVALHSLSIPINPSGSGSETTTSASEEQMPELTPIQLSKLLSIIISDTPVPFTEEGKEPELLWTPTVQRATVQAIVSRVGQELTSQIANHCLADAKFTSNPSPIALLYRICSDPVICSADLCKTVLIKTKRGGGPETDQVAEQLAELIELANKYGNEFPIDHVSWIRAIGEVYNNRIRWSEVIKLTFDQPAEQVTLPDGWGLRFLGKVLSLAPSLAASPAEGSSPTSTTNNALQVDSSQGPPSSKGPSRSTSSQSSHPPSPTTLKNALPSQASTVSTAAISSLFERWTHQYTKIRLIDRLLYLPLDASPFLHALKPNPLAPMNGPSCKKVVSAEDVSNNSPTVRVLAKSVEMSGWNVKELLCEVAKLLSPEYSFQDGQAEKDETVDKIIEKATDIMERACKTNPELVMMALIQVPTPWAMLHNDLMARLLQSFLKGHPSHQLVFLRIWQLDPDFLMTALRDFYHENEMNVTRVLDITQDLKLLDQVLNYQPDVNMIIDIASLASRREYLNLEKWLGDRIAQYGSSFINGCLDFLSKKVKHDLLRQSIVNQDASPAPAPESATLSLSAPTVSIFIRTIRMNHELLSLEELERFKETRTQAIQLHPKLMNFMPGNEDEPGMQVSSFDSRIEAEVDSFYKKMYDLELSIDHIILILKSMRDSPDLKNHQFLACLLSGLFDEYKFFSTYPSKELNLTASLFGSLIREQLIGYVPLGIGVRYVLDAIRNPIESKWYEFGSMALSKFVNRLEEWPQLALAVSEVESLKLTHPDVYLRAKTVLNGENYKDVYLSTIVGDPDEDAENNSKPKDGNEDGEDDPRLVFSAIKSDDDLILREIRRRKKLAALDAVSGRTAEPEDPSSNRKLITSKMEFLEPEEHTSDKILFIINNLAFNNLDTKLTEMSSQIKPEHYNWFAKYLVNHRVSIEPNNHSLYLQFLDKLALPHMYKKINNETLIKCGLMLNSEQTLKSGSDRTILKNLASWLGSLTLAKNLPIKHHNIAFKDLLIQGFRSNRLIIAIPFVCKVLEQSNKSKVFKPPNPWLMGILKLLIELYHYGELKLNLKFEIEVLCKALEIELKDVKPTEVLKKQDELSQQRQEVEEVKAAARSLAAAQQQQADQQHNHLSIENVIGRATGTLNSNSAPSAGATIPAPQPLENPGPNNLSGGSHSLSLNGQAGYASSLQDLLKQALLELPLLMTFSTEVVLNNNILWKRVVFTSIERAIRDIIGPVVERSVTIANISTREMILKDFAMEGKEDQMRTSAHMMVKNLAGSLALVTTKEPLRNQILVNIRTLSIQNGIPEHNVSDEEIQQVTADNLDVACQVIEKVATDKAIIEIDNSLASAYEARRRHREHTNSAFWDTSAMAASHYSGMLPNPLKLKLGGLEPEQLRIYEEFANVRDDNSPSDAMAVQQQQQQQQSWQSQQQQQQHQHQQLQQQQQQHLQQQLQSQGPVSGLDVNRSPALAESTPNLILGSSENGNRPVNSISEALARINSLAGEIERLVLTITVESLAEIEENHEIRNLINEILKMLRQANPTLKDQLTLSFAQKSVAMLYRSESKLGRDLFVNLLEEICEMTPKVAHEVSQWLIYAEDERKYNVPVTLVLITHRIVSLGDFDAQSAKLIIRDYKPSLMNYVVEFIEACVMGSESSLIPIGLLKHSIQALQRAIQIGRATPKVTSIMQNIQDKLPALGSAKDLGPVTIKSIDDEAGLREQLSFCFAEWVRMYSSSYSVEKPFIEFISSLQAHGILKGEEVSSLFFRVCMEVSIDAYIKAKASGSTAARGIFQPVDAFARLISLMIKYHTDPTGIDIERAKTHYMSKLLSIVLMVMGQFHKELGEHFQQKPFFRFFSGLLVHINALEVHLGSCYQSVMMTLSNLIESMQPSNFPGFTTSWMALISHRLLMPKLLMFKDREGWSTVHRLLLGHLKFLRPFLATGRLDDVGRTLYTGTVRIFLVLLHDFPTFLSVYHHSLCSALPPHCIQLSNLILAAFPLGVRLNDPFVSGFNLESLPESRINPTIISDFTILLDQADIRQSIDNLLNSSSSTSSTQLLTIKDRLNNKSGTELGTTYDIPLLNSLVLYLGVQAISRVEPEKVPLYDPACTSAMIYKQLIAEIDPEGRYLLLVAAVQQLRWTNSHTLWYSSLLIDCYMGTDSEVVKEQVARVFLERLLVQRPHPFGMIYAFIKFLGHCGTTTNNNTSISANLNGLDHNNSVEDHLSIPSSLSSLESLKVVQKSQELKALFSICRKHVVQIN</sequence>
<dbReference type="InterPro" id="IPR032194">
    <property type="entry name" value="CNOT1_HEAT"/>
</dbReference>
<keyword evidence="8" id="KW-0175">Coiled coil</keyword>
<feature type="domain" description="CCR4-NOT transcription complex subunit 1" evidence="11">
    <location>
        <begin position="1418"/>
        <end position="1559"/>
    </location>
</feature>
<feature type="domain" description="CCR4-NOT transcription complex subunit 1 CAF1-binding" evidence="12">
    <location>
        <begin position="1081"/>
        <end position="1301"/>
    </location>
</feature>
<comment type="subcellular location">
    <subcellularLocation>
        <location evidence="1">Nucleus</location>
    </subcellularLocation>
</comment>
<keyword evidence="4" id="KW-0804">Transcription</keyword>
<evidence type="ECO:0000259" key="11">
    <source>
        <dbReference type="Pfam" id="PF12842"/>
    </source>
</evidence>
<name>A0A2S4VZV6_9BASI</name>
<dbReference type="VEuPathDB" id="FungiDB:PSHT_07227"/>
<dbReference type="Pfam" id="PF04054">
    <property type="entry name" value="Not1"/>
    <property type="match status" value="1"/>
</dbReference>
<dbReference type="OrthoDB" id="1933107at2759"/>
<dbReference type="CDD" id="cd20710">
    <property type="entry name" value="NOT1_connector"/>
    <property type="match status" value="1"/>
</dbReference>
<feature type="compositionally biased region" description="Low complexity" evidence="9">
    <location>
        <begin position="1619"/>
        <end position="1657"/>
    </location>
</feature>
<dbReference type="InterPro" id="IPR055454">
    <property type="entry name" value="CNOT1-like_NOT1_connector"/>
</dbReference>
<dbReference type="Gene3D" id="1.25.40.840">
    <property type="entry name" value="CCR4-NOT transcription complex subunit 1 TTP binding domain"/>
    <property type="match status" value="1"/>
</dbReference>
<gene>
    <name evidence="16" type="ORF">PSHT_07227</name>
</gene>
<dbReference type="FunFam" id="1.25.40.180:FF:000012">
    <property type="entry name" value="Ccr4-Not transcription complex subunit"/>
    <property type="match status" value="1"/>
</dbReference>
<dbReference type="Pfam" id="PF16417">
    <property type="entry name" value="CNOT1_TTP_bind"/>
    <property type="match status" value="1"/>
</dbReference>
<evidence type="ECO:0000313" key="16">
    <source>
        <dbReference type="EMBL" id="POW15038.1"/>
    </source>
</evidence>
<feature type="compositionally biased region" description="Polar residues" evidence="9">
    <location>
        <begin position="439"/>
        <end position="449"/>
    </location>
</feature>
<evidence type="ECO:0000256" key="9">
    <source>
        <dbReference type="SAM" id="MobiDB-lite"/>
    </source>
</evidence>
<comment type="function">
    <text evidence="6">Acts as a component of the CCR4-NOT core complex, which in the nucleus seems to be a general transcription factor, and in the cytoplasm the major mRNA deadenylase involved in mRNA turnover. The NOT protein subcomplex negatively regulates the basal and activated transcription of many genes. Preferentially affects TC-type TATA element-dependent transcription. Could directly or indirectly inhibit component(s) of the general transcription machinery.</text>
</comment>
<comment type="caution">
    <text evidence="16">The sequence shown here is derived from an EMBL/GenBank/DDBJ whole genome shotgun (WGS) entry which is preliminary data.</text>
</comment>
<evidence type="ECO:0000259" key="15">
    <source>
        <dbReference type="Pfam" id="PF25097"/>
    </source>
</evidence>
<evidence type="ECO:0000256" key="4">
    <source>
        <dbReference type="ARBA" id="ARBA00023163"/>
    </source>
</evidence>
<proteinExistence type="predicted"/>
<feature type="domain" description="CCR4-NOT transcription complex subunit 1 HEAT repeat" evidence="14">
    <location>
        <begin position="636"/>
        <end position="790"/>
    </location>
</feature>
<feature type="region of interest" description="Disordered" evidence="9">
    <location>
        <begin position="1347"/>
        <end position="1375"/>
    </location>
</feature>
<dbReference type="GO" id="GO:0005634">
    <property type="term" value="C:nucleus"/>
    <property type="evidence" value="ECO:0007669"/>
    <property type="project" value="UniProtKB-SubCell"/>
</dbReference>
<dbReference type="InterPro" id="IPR007196">
    <property type="entry name" value="CCR4-Not_Not1_C"/>
</dbReference>
<evidence type="ECO:0000256" key="1">
    <source>
        <dbReference type="ARBA" id="ARBA00004123"/>
    </source>
</evidence>
<dbReference type="GO" id="GO:0000932">
    <property type="term" value="C:P-body"/>
    <property type="evidence" value="ECO:0007669"/>
    <property type="project" value="TreeGrafter"/>
</dbReference>
<reference evidence="17" key="3">
    <citation type="journal article" date="2018" name="Mol. Plant Microbe Interact.">
        <title>Genome sequence resources for the wheat stripe rust pathogen (Puccinia striiformis f. sp. tritici) and the barley stripe rust pathogen (Puccinia striiformis f. sp. hordei).</title>
        <authorList>
            <person name="Xia C."/>
            <person name="Wang M."/>
            <person name="Yin C."/>
            <person name="Cornejo O.E."/>
            <person name="Hulbert S.H."/>
            <person name="Chen X."/>
        </authorList>
    </citation>
    <scope>NUCLEOTIDE SEQUENCE [LARGE SCALE GENOMIC DNA]</scope>
    <source>
        <strain evidence="17">93TX-2</strain>
    </source>
</reference>
<feature type="region of interest" description="Disordered" evidence="9">
    <location>
        <begin position="1608"/>
        <end position="1668"/>
    </location>
</feature>
<dbReference type="InterPro" id="IPR038535">
    <property type="entry name" value="CNOT1_TTP_bind_sf"/>
</dbReference>
<feature type="region of interest" description="Disordered" evidence="9">
    <location>
        <begin position="429"/>
        <end position="484"/>
    </location>
</feature>
<dbReference type="PANTHER" id="PTHR13162:SF8">
    <property type="entry name" value="CCR4-NOT TRANSCRIPTION COMPLEX SUBUNIT 1"/>
    <property type="match status" value="1"/>
</dbReference>
<keyword evidence="17" id="KW-1185">Reference proteome</keyword>
<dbReference type="SUPFAM" id="SSF81995">
    <property type="entry name" value="beta-sandwich domain of Sec23/24"/>
    <property type="match status" value="1"/>
</dbReference>
<dbReference type="InterPro" id="IPR032191">
    <property type="entry name" value="CNOT1_CAF1_bind"/>
</dbReference>
<dbReference type="Gene3D" id="1.25.40.800">
    <property type="match status" value="1"/>
</dbReference>
<organism evidence="16 17">
    <name type="scientific">Puccinia striiformis</name>
    <dbReference type="NCBI Taxonomy" id="27350"/>
    <lineage>
        <taxon>Eukaryota</taxon>
        <taxon>Fungi</taxon>
        <taxon>Dikarya</taxon>
        <taxon>Basidiomycota</taxon>
        <taxon>Pucciniomycotina</taxon>
        <taxon>Pucciniomycetes</taxon>
        <taxon>Pucciniales</taxon>
        <taxon>Pucciniaceae</taxon>
        <taxon>Puccinia</taxon>
    </lineage>
</organism>
<feature type="compositionally biased region" description="Low complexity" evidence="9">
    <location>
        <begin position="429"/>
        <end position="438"/>
    </location>
</feature>
<evidence type="ECO:0000256" key="5">
    <source>
        <dbReference type="ARBA" id="ARBA00023242"/>
    </source>
</evidence>
<evidence type="ECO:0000256" key="2">
    <source>
        <dbReference type="ARBA" id="ARBA00022491"/>
    </source>
</evidence>
<keyword evidence="2" id="KW-0678">Repressor</keyword>
<keyword evidence="5" id="KW-0539">Nucleus</keyword>
<reference evidence="16 17" key="1">
    <citation type="submission" date="2017-12" db="EMBL/GenBank/DDBJ databases">
        <title>Gene loss provides genomic basis for host adaptation in cereal stripe rust fungi.</title>
        <authorList>
            <person name="Xia C."/>
        </authorList>
    </citation>
    <scope>NUCLEOTIDE SEQUENCE [LARGE SCALE GENOMIC DNA]</scope>
    <source>
        <strain evidence="16 17">93TX-2</strain>
    </source>
</reference>
<dbReference type="Pfam" id="PF25097">
    <property type="entry name" value="ARM_Cnot1"/>
    <property type="match status" value="1"/>
</dbReference>
<dbReference type="GO" id="GO:0060090">
    <property type="term" value="F:molecular adaptor activity"/>
    <property type="evidence" value="ECO:0007669"/>
    <property type="project" value="TreeGrafter"/>
</dbReference>
<feature type="domain" description="CCR4-Not complex component Not1 C-terminal" evidence="10">
    <location>
        <begin position="2061"/>
        <end position="2394"/>
    </location>
</feature>
<dbReference type="Pfam" id="PF12842">
    <property type="entry name" value="DUF3819"/>
    <property type="match status" value="1"/>
</dbReference>
<reference evidence="17" key="2">
    <citation type="journal article" date="2018" name="BMC Genomics">
        <title>Genomic insights into host adaptation between the wheat stripe rust pathogen (Puccinia striiformis f. sp. tritici) and the barley stripe rust pathogen (Puccinia striiformis f. sp. hordei).</title>
        <authorList>
            <person name="Xia C."/>
            <person name="Wang M."/>
            <person name="Yin C."/>
            <person name="Cornejo O.E."/>
            <person name="Hulbert S.H."/>
            <person name="Chen X."/>
        </authorList>
    </citation>
    <scope>NUCLEOTIDE SEQUENCE [LARGE SCALE GENOMIC DNA]</scope>
    <source>
        <strain evidence="17">93TX-2</strain>
    </source>
</reference>
<dbReference type="Gene3D" id="1.25.40.790">
    <property type="match status" value="1"/>
</dbReference>
<dbReference type="GO" id="GO:0017148">
    <property type="term" value="P:negative regulation of translation"/>
    <property type="evidence" value="ECO:0007669"/>
    <property type="project" value="InterPro"/>
</dbReference>
<dbReference type="Pfam" id="PF16418">
    <property type="entry name" value="CNOT1_HEAT"/>
    <property type="match status" value="1"/>
</dbReference>
<keyword evidence="3" id="KW-0805">Transcription regulation</keyword>
<dbReference type="EMBL" id="PKSM01000087">
    <property type="protein sequence ID" value="POW15038.1"/>
    <property type="molecule type" value="Genomic_DNA"/>
</dbReference>
<feature type="domain" description="CCR4-NOT transcription complex subunit 1 TTP binding" evidence="13">
    <location>
        <begin position="835"/>
        <end position="982"/>
    </location>
</feature>
<feature type="region of interest" description="Disordered" evidence="9">
    <location>
        <begin position="1004"/>
        <end position="1027"/>
    </location>
</feature>
<evidence type="ECO:0000256" key="6">
    <source>
        <dbReference type="ARBA" id="ARBA00059181"/>
    </source>
</evidence>
<protein>
    <recommendedName>
        <fullName evidence="7">General negative regulator of transcription subunit 1</fullName>
    </recommendedName>
</protein>
<accession>A0A2S4VZV6</accession>
<dbReference type="Proteomes" id="UP000238274">
    <property type="component" value="Unassembled WGS sequence"/>
</dbReference>
<evidence type="ECO:0000259" key="13">
    <source>
        <dbReference type="Pfam" id="PF16417"/>
    </source>
</evidence>
<dbReference type="PANTHER" id="PTHR13162">
    <property type="entry name" value="CCR4-NOT TRANSCRIPTION COMPLEX"/>
    <property type="match status" value="1"/>
</dbReference>
<dbReference type="InterPro" id="IPR024557">
    <property type="entry name" value="CNOT1_dom_4"/>
</dbReference>
<evidence type="ECO:0000256" key="3">
    <source>
        <dbReference type="ARBA" id="ARBA00023015"/>
    </source>
</evidence>
<feature type="compositionally biased region" description="Low complexity" evidence="9">
    <location>
        <begin position="450"/>
        <end position="470"/>
    </location>
</feature>
<dbReference type="GO" id="GO:0030015">
    <property type="term" value="C:CCR4-NOT core complex"/>
    <property type="evidence" value="ECO:0007669"/>
    <property type="project" value="InterPro"/>
</dbReference>
<evidence type="ECO:0000256" key="8">
    <source>
        <dbReference type="SAM" id="Coils"/>
    </source>
</evidence>
<feature type="domain" description="CCR4-NOT transcription complex subunit 1-like NOT1 connector" evidence="15">
    <location>
        <begin position="1707"/>
        <end position="1892"/>
    </location>
</feature>
<dbReference type="GO" id="GO:0000289">
    <property type="term" value="P:nuclear-transcribed mRNA poly(A) tail shortening"/>
    <property type="evidence" value="ECO:0007669"/>
    <property type="project" value="UniProtKB-ARBA"/>
</dbReference>
<evidence type="ECO:0000313" key="17">
    <source>
        <dbReference type="Proteomes" id="UP000238274"/>
    </source>
</evidence>
<evidence type="ECO:0000259" key="14">
    <source>
        <dbReference type="Pfam" id="PF16418"/>
    </source>
</evidence>